<evidence type="ECO:0000313" key="3">
    <source>
        <dbReference type="Proteomes" id="UP000052167"/>
    </source>
</evidence>
<keyword evidence="1" id="KW-1133">Transmembrane helix</keyword>
<keyword evidence="1" id="KW-0472">Membrane</keyword>
<dbReference type="EMBL" id="JOKJ01000020">
    <property type="protein sequence ID" value="KEQ05341.1"/>
    <property type="molecule type" value="Genomic_DNA"/>
</dbReference>
<dbReference type="AlphaFoldDB" id="A0A922T8S5"/>
<dbReference type="Proteomes" id="UP000052167">
    <property type="component" value="Unassembled WGS sequence"/>
</dbReference>
<comment type="caution">
    <text evidence="2">The sequence shown here is derived from an EMBL/GenBank/DDBJ whole genome shotgun (WGS) entry which is preliminary data.</text>
</comment>
<dbReference type="OrthoDB" id="8601734at2"/>
<keyword evidence="1" id="KW-0812">Transmembrane</keyword>
<keyword evidence="3" id="KW-1185">Reference proteome</keyword>
<feature type="transmembrane region" description="Helical" evidence="1">
    <location>
        <begin position="6"/>
        <end position="26"/>
    </location>
</feature>
<accession>A0A922T8S5</accession>
<evidence type="ECO:0000313" key="2">
    <source>
        <dbReference type="EMBL" id="KEQ05341.1"/>
    </source>
</evidence>
<reference evidence="2 3" key="1">
    <citation type="submission" date="2014-06" db="EMBL/GenBank/DDBJ databases">
        <title>Rhizobium pelagicum/R2-400B4.</title>
        <authorList>
            <person name="Kimes N.E."/>
            <person name="Lopez-Perez M."/>
        </authorList>
    </citation>
    <scope>NUCLEOTIDE SEQUENCE [LARGE SCALE GENOMIC DNA]</scope>
    <source>
        <strain evidence="2 3">R2-400B4</strain>
    </source>
</reference>
<name>A0A922T8S5_9HYPH</name>
<protein>
    <submittedName>
        <fullName evidence="2">Uncharacterized protein</fullName>
    </submittedName>
</protein>
<evidence type="ECO:0000256" key="1">
    <source>
        <dbReference type="SAM" id="Phobius"/>
    </source>
</evidence>
<gene>
    <name evidence="2" type="ORF">GV68_10830</name>
</gene>
<proteinExistence type="predicted"/>
<dbReference type="RefSeq" id="WP_037162598.1">
    <property type="nucleotide sequence ID" value="NZ_CAJXID010000020.1"/>
</dbReference>
<organism evidence="2 3">
    <name type="scientific">Pseudorhizobium pelagicum</name>
    <dbReference type="NCBI Taxonomy" id="1509405"/>
    <lineage>
        <taxon>Bacteria</taxon>
        <taxon>Pseudomonadati</taxon>
        <taxon>Pseudomonadota</taxon>
        <taxon>Alphaproteobacteria</taxon>
        <taxon>Hyphomicrobiales</taxon>
        <taxon>Rhizobiaceae</taxon>
        <taxon>Rhizobium/Agrobacterium group</taxon>
        <taxon>Pseudorhizobium</taxon>
    </lineage>
</organism>
<sequence length="174" mass="19376">MLFELIAAVVAGVAIAGVAMSLRWASRGRLPKWIVPAAAGLGMLSYALWSEYSWLSRITRAMPEGVVVAWHNEDRAFWRPWSYYRPVANRLSAVDTRTAQRHPDQPGQVMVDLILTARWQPSARVRVIYDCNSNRRADLIGSDISVAEDGAIVGAQWLQLEPDDAALRIACQTD</sequence>
<feature type="transmembrane region" description="Helical" evidence="1">
    <location>
        <begin position="33"/>
        <end position="49"/>
    </location>
</feature>